<evidence type="ECO:0000256" key="4">
    <source>
        <dbReference type="ARBA" id="ARBA00022679"/>
    </source>
</evidence>
<evidence type="ECO:0000313" key="15">
    <source>
        <dbReference type="Proteomes" id="UP000002257"/>
    </source>
</evidence>
<evidence type="ECO:0000256" key="7">
    <source>
        <dbReference type="ARBA" id="ARBA00022840"/>
    </source>
</evidence>
<evidence type="ECO:0000259" key="11">
    <source>
        <dbReference type="PROSITE" id="PS50109"/>
    </source>
</evidence>
<dbReference type="InterPro" id="IPR003594">
    <property type="entry name" value="HATPase_dom"/>
</dbReference>
<keyword evidence="10" id="KW-0472">Membrane</keyword>
<dbReference type="GO" id="GO:0005524">
    <property type="term" value="F:ATP binding"/>
    <property type="evidence" value="ECO:0007669"/>
    <property type="project" value="UniProtKB-KW"/>
</dbReference>
<dbReference type="CDD" id="cd00082">
    <property type="entry name" value="HisKA"/>
    <property type="match status" value="1"/>
</dbReference>
<keyword evidence="6 14" id="KW-0418">Kinase</keyword>
<dbReference type="STRING" id="395965.Msil_2683"/>
<dbReference type="Pfam" id="PF13426">
    <property type="entry name" value="PAS_9"/>
    <property type="match status" value="1"/>
</dbReference>
<dbReference type="CDD" id="cd00130">
    <property type="entry name" value="PAS"/>
    <property type="match status" value="1"/>
</dbReference>
<gene>
    <name evidence="14" type="ordered locus">Msil_2683</name>
</gene>
<keyword evidence="5" id="KW-0547">Nucleotide-binding</keyword>
<evidence type="ECO:0000256" key="6">
    <source>
        <dbReference type="ARBA" id="ARBA00022777"/>
    </source>
</evidence>
<dbReference type="AlphaFoldDB" id="B8ERQ7"/>
<dbReference type="SUPFAM" id="SSF55874">
    <property type="entry name" value="ATPase domain of HSP90 chaperone/DNA topoisomerase II/histidine kinase"/>
    <property type="match status" value="1"/>
</dbReference>
<evidence type="ECO:0000259" key="12">
    <source>
        <dbReference type="PROSITE" id="PS50112"/>
    </source>
</evidence>
<accession>B8ERQ7</accession>
<dbReference type="Proteomes" id="UP000002257">
    <property type="component" value="Chromosome"/>
</dbReference>
<dbReference type="InterPro" id="IPR005467">
    <property type="entry name" value="His_kinase_dom"/>
</dbReference>
<dbReference type="SMART" id="SM00086">
    <property type="entry name" value="PAC"/>
    <property type="match status" value="2"/>
</dbReference>
<feature type="compositionally biased region" description="Basic and acidic residues" evidence="9">
    <location>
        <begin position="11"/>
        <end position="20"/>
    </location>
</feature>
<dbReference type="SMART" id="SM00388">
    <property type="entry name" value="HisKA"/>
    <property type="match status" value="1"/>
</dbReference>
<feature type="transmembrane region" description="Helical" evidence="10">
    <location>
        <begin position="67"/>
        <end position="83"/>
    </location>
</feature>
<dbReference type="eggNOG" id="COG3829">
    <property type="taxonomic scope" value="Bacteria"/>
</dbReference>
<dbReference type="Pfam" id="PF00989">
    <property type="entry name" value="PAS"/>
    <property type="match status" value="1"/>
</dbReference>
<feature type="domain" description="PAS" evidence="12">
    <location>
        <begin position="145"/>
        <end position="190"/>
    </location>
</feature>
<keyword evidence="8" id="KW-0902">Two-component regulatory system</keyword>
<dbReference type="InterPro" id="IPR003661">
    <property type="entry name" value="HisK_dim/P_dom"/>
</dbReference>
<keyword evidence="7" id="KW-0067">ATP-binding</keyword>
<dbReference type="Gene3D" id="3.30.565.10">
    <property type="entry name" value="Histidine kinase-like ATPase, C-terminal domain"/>
    <property type="match status" value="1"/>
</dbReference>
<dbReference type="GO" id="GO:0000155">
    <property type="term" value="F:phosphorelay sensor kinase activity"/>
    <property type="evidence" value="ECO:0007669"/>
    <property type="project" value="InterPro"/>
</dbReference>
<dbReference type="KEGG" id="msl:Msil_2683"/>
<feature type="region of interest" description="Disordered" evidence="9">
    <location>
        <begin position="1"/>
        <end position="38"/>
    </location>
</feature>
<feature type="transmembrane region" description="Helical" evidence="10">
    <location>
        <begin position="90"/>
        <end position="112"/>
    </location>
</feature>
<keyword evidence="15" id="KW-1185">Reference proteome</keyword>
<feature type="domain" description="Histidine kinase" evidence="11">
    <location>
        <begin position="447"/>
        <end position="663"/>
    </location>
</feature>
<dbReference type="SMART" id="SM00091">
    <property type="entry name" value="PAS"/>
    <property type="match status" value="1"/>
</dbReference>
<dbReference type="FunFam" id="3.30.565.10:FF:000042">
    <property type="entry name" value="Two-component sensor histidine kinase KdpD"/>
    <property type="match status" value="1"/>
</dbReference>
<dbReference type="InterPro" id="IPR036890">
    <property type="entry name" value="HATPase_C_sf"/>
</dbReference>
<dbReference type="InterPro" id="IPR001610">
    <property type="entry name" value="PAC"/>
</dbReference>
<dbReference type="InterPro" id="IPR004358">
    <property type="entry name" value="Sig_transdc_His_kin-like_C"/>
</dbReference>
<dbReference type="SUPFAM" id="SSF47384">
    <property type="entry name" value="Homodimeric domain of signal transducing histidine kinase"/>
    <property type="match status" value="1"/>
</dbReference>
<dbReference type="GO" id="GO:0006355">
    <property type="term" value="P:regulation of DNA-templated transcription"/>
    <property type="evidence" value="ECO:0007669"/>
    <property type="project" value="InterPro"/>
</dbReference>
<feature type="transmembrane region" description="Helical" evidence="10">
    <location>
        <begin position="45"/>
        <end position="61"/>
    </location>
</feature>
<dbReference type="Pfam" id="PF00512">
    <property type="entry name" value="HisKA"/>
    <property type="match status" value="1"/>
</dbReference>
<dbReference type="PANTHER" id="PTHR43065:SF10">
    <property type="entry name" value="PEROXIDE STRESS-ACTIVATED HISTIDINE KINASE MAK3"/>
    <property type="match status" value="1"/>
</dbReference>
<dbReference type="PROSITE" id="PS50109">
    <property type="entry name" value="HIS_KIN"/>
    <property type="match status" value="1"/>
</dbReference>
<keyword evidence="4" id="KW-0808">Transferase</keyword>
<dbReference type="SMART" id="SM00387">
    <property type="entry name" value="HATPase_c"/>
    <property type="match status" value="1"/>
</dbReference>
<dbReference type="InterPro" id="IPR000700">
    <property type="entry name" value="PAS-assoc_C"/>
</dbReference>
<evidence type="ECO:0000256" key="1">
    <source>
        <dbReference type="ARBA" id="ARBA00000085"/>
    </source>
</evidence>
<evidence type="ECO:0000256" key="9">
    <source>
        <dbReference type="SAM" id="MobiDB-lite"/>
    </source>
</evidence>
<keyword evidence="3" id="KW-0597">Phosphoprotein</keyword>
<evidence type="ECO:0000313" key="14">
    <source>
        <dbReference type="EMBL" id="ACK51605.1"/>
    </source>
</evidence>
<dbReference type="EMBL" id="CP001280">
    <property type="protein sequence ID" value="ACK51605.1"/>
    <property type="molecule type" value="Genomic_DNA"/>
</dbReference>
<dbReference type="NCBIfam" id="TIGR00229">
    <property type="entry name" value="sensory_box"/>
    <property type="match status" value="1"/>
</dbReference>
<dbReference type="InterPro" id="IPR000014">
    <property type="entry name" value="PAS"/>
</dbReference>
<dbReference type="PROSITE" id="PS50113">
    <property type="entry name" value="PAC"/>
    <property type="match status" value="1"/>
</dbReference>
<proteinExistence type="predicted"/>
<dbReference type="Gene3D" id="1.10.287.130">
    <property type="match status" value="1"/>
</dbReference>
<dbReference type="PROSITE" id="PS50112">
    <property type="entry name" value="PAS"/>
    <property type="match status" value="1"/>
</dbReference>
<dbReference type="eggNOG" id="COG4191">
    <property type="taxonomic scope" value="Bacteria"/>
</dbReference>
<name>B8ERQ7_METSB</name>
<dbReference type="HOGENOM" id="CLU_000445_114_39_5"/>
<dbReference type="RefSeq" id="WP_012591674.1">
    <property type="nucleotide sequence ID" value="NC_011666.1"/>
</dbReference>
<dbReference type="GO" id="GO:0042802">
    <property type="term" value="F:identical protein binding"/>
    <property type="evidence" value="ECO:0007669"/>
    <property type="project" value="UniProtKB-ARBA"/>
</dbReference>
<evidence type="ECO:0000256" key="10">
    <source>
        <dbReference type="SAM" id="Phobius"/>
    </source>
</evidence>
<protein>
    <recommendedName>
        <fullName evidence="2">histidine kinase</fullName>
        <ecNumber evidence="2">2.7.13.3</ecNumber>
    </recommendedName>
</protein>
<feature type="domain" description="PAC" evidence="13">
    <location>
        <begin position="215"/>
        <end position="267"/>
    </location>
</feature>
<organism evidence="14 15">
    <name type="scientific">Methylocella silvestris (strain DSM 15510 / CIP 108128 / LMG 27833 / NCIMB 13906 / BL2)</name>
    <dbReference type="NCBI Taxonomy" id="395965"/>
    <lineage>
        <taxon>Bacteria</taxon>
        <taxon>Pseudomonadati</taxon>
        <taxon>Pseudomonadota</taxon>
        <taxon>Alphaproteobacteria</taxon>
        <taxon>Hyphomicrobiales</taxon>
        <taxon>Beijerinckiaceae</taxon>
        <taxon>Methylocella</taxon>
    </lineage>
</organism>
<evidence type="ECO:0000256" key="2">
    <source>
        <dbReference type="ARBA" id="ARBA00012438"/>
    </source>
</evidence>
<dbReference type="InterPro" id="IPR035965">
    <property type="entry name" value="PAS-like_dom_sf"/>
</dbReference>
<evidence type="ECO:0000256" key="5">
    <source>
        <dbReference type="ARBA" id="ARBA00022741"/>
    </source>
</evidence>
<dbReference type="PRINTS" id="PR00344">
    <property type="entry name" value="BCTRLSENSOR"/>
</dbReference>
<dbReference type="InterPro" id="IPR013767">
    <property type="entry name" value="PAS_fold"/>
</dbReference>
<keyword evidence="10" id="KW-0812">Transmembrane</keyword>
<reference evidence="14 15" key="1">
    <citation type="journal article" date="2010" name="J. Bacteriol.">
        <title>Complete genome sequence of the aerobic facultative methanotroph Methylocella silvestris BL2.</title>
        <authorList>
            <person name="Chen Y."/>
            <person name="Crombie A."/>
            <person name="Rahman M.T."/>
            <person name="Dedysh S.N."/>
            <person name="Liesack W."/>
            <person name="Stott M.B."/>
            <person name="Alam M."/>
            <person name="Theisen A.R."/>
            <person name="Murrell J.C."/>
            <person name="Dunfield P.F."/>
        </authorList>
    </citation>
    <scope>NUCLEOTIDE SEQUENCE [LARGE SCALE GENOMIC DNA]</scope>
    <source>
        <strain evidence="15">DSM 15510 / CIP 108128 / LMG 27833 / NCIMB 13906 / BL2</strain>
    </source>
</reference>
<evidence type="ECO:0000256" key="3">
    <source>
        <dbReference type="ARBA" id="ARBA00022553"/>
    </source>
</evidence>
<evidence type="ECO:0000259" key="13">
    <source>
        <dbReference type="PROSITE" id="PS50113"/>
    </source>
</evidence>
<dbReference type="Gene3D" id="3.30.450.20">
    <property type="entry name" value="PAS domain"/>
    <property type="match status" value="2"/>
</dbReference>
<keyword evidence="10" id="KW-1133">Transmembrane helix</keyword>
<dbReference type="PANTHER" id="PTHR43065">
    <property type="entry name" value="SENSOR HISTIDINE KINASE"/>
    <property type="match status" value="1"/>
</dbReference>
<dbReference type="InterPro" id="IPR036097">
    <property type="entry name" value="HisK_dim/P_sf"/>
</dbReference>
<dbReference type="OrthoDB" id="9789238at2"/>
<dbReference type="Pfam" id="PF02518">
    <property type="entry name" value="HATPase_c"/>
    <property type="match status" value="1"/>
</dbReference>
<dbReference type="SUPFAM" id="SSF55785">
    <property type="entry name" value="PYP-like sensor domain (PAS domain)"/>
    <property type="match status" value="2"/>
</dbReference>
<comment type="catalytic activity">
    <reaction evidence="1">
        <text>ATP + protein L-histidine = ADP + protein N-phospho-L-histidine.</text>
        <dbReference type="EC" id="2.7.13.3"/>
    </reaction>
</comment>
<dbReference type="EC" id="2.7.13.3" evidence="2"/>
<evidence type="ECO:0000256" key="8">
    <source>
        <dbReference type="ARBA" id="ARBA00023012"/>
    </source>
</evidence>
<sequence length="666" mass="72223">MFEPASSPQELRPESRDDSRAGAVSRRRADAPLPRRQKRWSSQRRLQILAAAAAAALIFAADVLSPLDGAVAVLYTAVVLLVARVADRRFVLAAGAGCCVLVLVAFASSHWGEAFDGAYVRLGVSLTALAITTLLAVRSWSAESTAAEQARMLELTHDTVVIRDADNRILYWNDGAERLYGWTRKEAIGKLCHEMLETHFPAEEVADSFAAEGRWSGELMRRRRDGTRIALASRWLARYDSDGRPAGIIETSADLTAERQAEAERRRSEERYGAIFRAAGFAIWEADWSGRLAAIEDLQKAGVSDIGAYLDSHRAILRQMAAAAEITEANAEAVKLFEAPGREALIGRSMSLFSTAAAEKTLAQLLAQLSNGAAIAEAETQFCTLRGKTIDVLLRVCVVTPEDGWRRMIVTAIDLTERNLTQARLDQMLAELAHAARVALLGQFAASIAHEVNQPLAAITTYAQSGRRWLTREAPAAQEVRDCLDHIVENGRRASEVVAGLKALTKKGAAPKNPLPLAEAIEEAVALMRRELATGAINLRQSFAADLPPVLGDRVQIQQVVINLAMNGAQAMAAIDPRRRDLCVATQREGAGFARISVRDSGDGIKEQNPDAVFEPFFTTKTSGTGMGLSICRSIVEAHGGRIWAENNDDGGATFHFTLPLEEAAA</sequence>